<evidence type="ECO:0000313" key="6">
    <source>
        <dbReference type="Proteomes" id="UP000664417"/>
    </source>
</evidence>
<dbReference type="PROSITE" id="PS00211">
    <property type="entry name" value="ABC_TRANSPORTER_1"/>
    <property type="match status" value="1"/>
</dbReference>
<dbReference type="InterPro" id="IPR003439">
    <property type="entry name" value="ABC_transporter-like_ATP-bd"/>
</dbReference>
<reference evidence="5" key="1">
    <citation type="submission" date="2021-03" db="EMBL/GenBank/DDBJ databases">
        <authorList>
            <person name="Wang G."/>
        </authorList>
    </citation>
    <scope>NUCLEOTIDE SEQUENCE</scope>
    <source>
        <strain evidence="5">KCTC 12899</strain>
    </source>
</reference>
<protein>
    <submittedName>
        <fullName evidence="5">ABC transporter ATP-binding protein</fullName>
    </submittedName>
</protein>
<dbReference type="EMBL" id="JAFREP010000029">
    <property type="protein sequence ID" value="MBO1321973.1"/>
    <property type="molecule type" value="Genomic_DNA"/>
</dbReference>
<dbReference type="PANTHER" id="PTHR43023">
    <property type="entry name" value="PROTEIN TRIGALACTOSYLDIACYLGLYCEROL 3, CHLOROPLASTIC"/>
    <property type="match status" value="1"/>
</dbReference>
<dbReference type="PROSITE" id="PS50893">
    <property type="entry name" value="ABC_TRANSPORTER_2"/>
    <property type="match status" value="1"/>
</dbReference>
<keyword evidence="1" id="KW-0813">Transport</keyword>
<dbReference type="SMART" id="SM00382">
    <property type="entry name" value="AAA"/>
    <property type="match status" value="1"/>
</dbReference>
<keyword evidence="3 5" id="KW-0067">ATP-binding</keyword>
<evidence type="ECO:0000256" key="1">
    <source>
        <dbReference type="ARBA" id="ARBA00022448"/>
    </source>
</evidence>
<feature type="domain" description="ABC transporter" evidence="4">
    <location>
        <begin position="7"/>
        <end position="244"/>
    </location>
</feature>
<name>A0A8J7U701_9BACT</name>
<comment type="caution">
    <text evidence="5">The sequence shown here is derived from an EMBL/GenBank/DDBJ whole genome shotgun (WGS) entry which is preliminary data.</text>
</comment>
<organism evidence="5 6">
    <name type="scientific">Acanthopleuribacter pedis</name>
    <dbReference type="NCBI Taxonomy" id="442870"/>
    <lineage>
        <taxon>Bacteria</taxon>
        <taxon>Pseudomonadati</taxon>
        <taxon>Acidobacteriota</taxon>
        <taxon>Holophagae</taxon>
        <taxon>Acanthopleuribacterales</taxon>
        <taxon>Acanthopleuribacteraceae</taxon>
        <taxon>Acanthopleuribacter</taxon>
    </lineage>
</organism>
<dbReference type="InterPro" id="IPR003593">
    <property type="entry name" value="AAA+_ATPase"/>
</dbReference>
<evidence type="ECO:0000256" key="2">
    <source>
        <dbReference type="ARBA" id="ARBA00022741"/>
    </source>
</evidence>
<sequence>MEEPTFVQVQDLHKSFGANHVLRGVNLAVGRAESLVILGGSGAGKSVFLSHLIGLMQADRGSVTIDGQNWAELDRGQTYDLRTRFGMSFQEGALFDSMTVYDNIAFPLRRQTSKMGKGEIKDRVAECLETVGMPGIAQLMPSELSGGMRRRVGFARAIALKPEILLFDEPTTGLDPIMTTVLGEVIIQMRERLQATTITITHDISSAKMIANRVAMMFKGELVHQAPRDAFFNCDDPIVRQFVDGKSQGPATEALIKR</sequence>
<evidence type="ECO:0000256" key="3">
    <source>
        <dbReference type="ARBA" id="ARBA00022840"/>
    </source>
</evidence>
<evidence type="ECO:0000313" key="5">
    <source>
        <dbReference type="EMBL" id="MBO1321973.1"/>
    </source>
</evidence>
<dbReference type="Proteomes" id="UP000664417">
    <property type="component" value="Unassembled WGS sequence"/>
</dbReference>
<dbReference type="Gene3D" id="3.40.50.300">
    <property type="entry name" value="P-loop containing nucleotide triphosphate hydrolases"/>
    <property type="match status" value="1"/>
</dbReference>
<dbReference type="GO" id="GO:0016887">
    <property type="term" value="F:ATP hydrolysis activity"/>
    <property type="evidence" value="ECO:0007669"/>
    <property type="project" value="InterPro"/>
</dbReference>
<dbReference type="CDD" id="cd03261">
    <property type="entry name" value="ABC_Org_Solvent_Resistant"/>
    <property type="match status" value="1"/>
</dbReference>
<dbReference type="Pfam" id="PF00005">
    <property type="entry name" value="ABC_tran"/>
    <property type="match status" value="1"/>
</dbReference>
<dbReference type="InterPro" id="IPR017871">
    <property type="entry name" value="ABC_transporter-like_CS"/>
</dbReference>
<keyword evidence="6" id="KW-1185">Reference proteome</keyword>
<dbReference type="SUPFAM" id="SSF52540">
    <property type="entry name" value="P-loop containing nucleoside triphosphate hydrolases"/>
    <property type="match status" value="1"/>
</dbReference>
<dbReference type="GO" id="GO:0005524">
    <property type="term" value="F:ATP binding"/>
    <property type="evidence" value="ECO:0007669"/>
    <property type="project" value="UniProtKB-KW"/>
</dbReference>
<keyword evidence="2" id="KW-0547">Nucleotide-binding</keyword>
<evidence type="ECO:0000259" key="4">
    <source>
        <dbReference type="PROSITE" id="PS50893"/>
    </source>
</evidence>
<dbReference type="RefSeq" id="WP_207861945.1">
    <property type="nucleotide sequence ID" value="NZ_JAFREP010000029.1"/>
</dbReference>
<accession>A0A8J7U701</accession>
<gene>
    <name evidence="5" type="ORF">J3U88_26060</name>
</gene>
<dbReference type="PANTHER" id="PTHR43023:SF6">
    <property type="entry name" value="INTERMEMBRANE PHOSPHOLIPID TRANSPORT SYSTEM ATP-BINDING PROTEIN MLAF"/>
    <property type="match status" value="1"/>
</dbReference>
<dbReference type="AlphaFoldDB" id="A0A8J7U701"/>
<proteinExistence type="predicted"/>
<dbReference type="InterPro" id="IPR027417">
    <property type="entry name" value="P-loop_NTPase"/>
</dbReference>